<dbReference type="Proteomes" id="UP000307244">
    <property type="component" value="Unassembled WGS sequence"/>
</dbReference>
<organism evidence="1 2">
    <name type="scientific">Pedobacter frigoris</name>
    <dbReference type="NCBI Taxonomy" id="2571272"/>
    <lineage>
        <taxon>Bacteria</taxon>
        <taxon>Pseudomonadati</taxon>
        <taxon>Bacteroidota</taxon>
        <taxon>Sphingobacteriia</taxon>
        <taxon>Sphingobacteriales</taxon>
        <taxon>Sphingobacteriaceae</taxon>
        <taxon>Pedobacter</taxon>
    </lineage>
</organism>
<dbReference type="InterPro" id="IPR014710">
    <property type="entry name" value="RmlC-like_jellyroll"/>
</dbReference>
<dbReference type="OrthoDB" id="769097at2"/>
<comment type="caution">
    <text evidence="1">The sequence shown here is derived from an EMBL/GenBank/DDBJ whole genome shotgun (WGS) entry which is preliminary data.</text>
</comment>
<gene>
    <name evidence="1" type="ORF">FA047_06650</name>
</gene>
<evidence type="ECO:0008006" key="3">
    <source>
        <dbReference type="Google" id="ProtNLM"/>
    </source>
</evidence>
<dbReference type="AlphaFoldDB" id="A0A4U1CNE9"/>
<dbReference type="RefSeq" id="WP_136835219.1">
    <property type="nucleotide sequence ID" value="NZ_SWBQ01000002.1"/>
</dbReference>
<dbReference type="EMBL" id="SWBQ01000002">
    <property type="protein sequence ID" value="TKC06945.1"/>
    <property type="molecule type" value="Genomic_DNA"/>
</dbReference>
<keyword evidence="2" id="KW-1185">Reference proteome</keyword>
<proteinExistence type="predicted"/>
<accession>A0A4U1CNE9</accession>
<dbReference type="Gene3D" id="2.60.120.10">
    <property type="entry name" value="Jelly Rolls"/>
    <property type="match status" value="1"/>
</dbReference>
<evidence type="ECO:0000313" key="2">
    <source>
        <dbReference type="Proteomes" id="UP000307244"/>
    </source>
</evidence>
<protein>
    <recommendedName>
        <fullName evidence="3">Crp/Fnr family transcriptional regulator</fullName>
    </recommendedName>
</protein>
<evidence type="ECO:0000313" key="1">
    <source>
        <dbReference type="EMBL" id="TKC06945.1"/>
    </source>
</evidence>
<reference evidence="1 2" key="1">
    <citation type="submission" date="2019-04" db="EMBL/GenBank/DDBJ databases">
        <title>Pedobacter sp. RP-3-15 sp. nov., isolated from Arctic soil.</title>
        <authorList>
            <person name="Dahal R.H."/>
            <person name="Kim D.-U."/>
        </authorList>
    </citation>
    <scope>NUCLEOTIDE SEQUENCE [LARGE SCALE GENOMIC DNA]</scope>
    <source>
        <strain evidence="1 2">RP-3-15</strain>
    </source>
</reference>
<name>A0A4U1CNE9_9SPHI</name>
<sequence>MDHQHLDESRPVGRLIIYLSQRAKLSEQFLITIFPMLGESKQKTDFECQKEEGVSKVAYWIDEGFGYCYEIVADENGTKSNVIIGIYPKGTIMLDEHGFFNGAASDLHYAVKRESVFIPFSTKDFEALATRAPEAAILAINVVAENKSFAQDRSQLLRMDKLERRDAMLAFFGREIEEAFTFKELAGYLDMTEQYYSKLKKESLMRKG</sequence>